<comment type="caution">
    <text evidence="2">The sequence shown here is derived from an EMBL/GenBank/DDBJ whole genome shotgun (WGS) entry which is preliminary data.</text>
</comment>
<feature type="compositionally biased region" description="Basic and acidic residues" evidence="1">
    <location>
        <begin position="180"/>
        <end position="192"/>
    </location>
</feature>
<dbReference type="Proteomes" id="UP001190700">
    <property type="component" value="Unassembled WGS sequence"/>
</dbReference>
<organism evidence="2 3">
    <name type="scientific">Cymbomonas tetramitiformis</name>
    <dbReference type="NCBI Taxonomy" id="36881"/>
    <lineage>
        <taxon>Eukaryota</taxon>
        <taxon>Viridiplantae</taxon>
        <taxon>Chlorophyta</taxon>
        <taxon>Pyramimonadophyceae</taxon>
        <taxon>Pyramimonadales</taxon>
        <taxon>Pyramimonadaceae</taxon>
        <taxon>Cymbomonas</taxon>
    </lineage>
</organism>
<evidence type="ECO:0000256" key="1">
    <source>
        <dbReference type="SAM" id="MobiDB-lite"/>
    </source>
</evidence>
<feature type="compositionally biased region" description="Polar residues" evidence="1">
    <location>
        <begin position="29"/>
        <end position="40"/>
    </location>
</feature>
<proteinExistence type="predicted"/>
<feature type="compositionally biased region" description="Basic and acidic residues" evidence="1">
    <location>
        <begin position="259"/>
        <end position="272"/>
    </location>
</feature>
<evidence type="ECO:0000313" key="3">
    <source>
        <dbReference type="Proteomes" id="UP001190700"/>
    </source>
</evidence>
<dbReference type="EMBL" id="LGRX02016025">
    <property type="protein sequence ID" value="KAK3262684.1"/>
    <property type="molecule type" value="Genomic_DNA"/>
</dbReference>
<accession>A0AAE0KW51</accession>
<feature type="region of interest" description="Disordered" evidence="1">
    <location>
        <begin position="1"/>
        <end position="74"/>
    </location>
</feature>
<reference evidence="2 3" key="1">
    <citation type="journal article" date="2015" name="Genome Biol. Evol.">
        <title>Comparative Genomics of a Bacterivorous Green Alga Reveals Evolutionary Causalities and Consequences of Phago-Mixotrophic Mode of Nutrition.</title>
        <authorList>
            <person name="Burns J.A."/>
            <person name="Paasch A."/>
            <person name="Narechania A."/>
            <person name="Kim E."/>
        </authorList>
    </citation>
    <scope>NUCLEOTIDE SEQUENCE [LARGE SCALE GENOMIC DNA]</scope>
    <source>
        <strain evidence="2 3">PLY_AMNH</strain>
    </source>
</reference>
<sequence>MDSDDSMLPGQRSNKDSDDSSLPGLLSSTASDNSSLPSQRSDTDSDDSSLPDLHSGSDSDDSSLASQLSDPRQRNVTIHSFMPHSGEEKKTVCTPQEFFDMVANAKGHRSRIWECIADTLYLEDHPANIEYAGHRWALEPPVHRNLAMIKDAILKVVRDDDICMAPPDELNLTKSEQPTLDDHDSIKSKDVTSSDDASPDADAPPSPHPMMLLASDADSPISEAVAQDDSRADATTSAHPMVLLASDADSPISEAVAQDDSRAHDADTEPIVREAAYPT</sequence>
<evidence type="ECO:0000313" key="2">
    <source>
        <dbReference type="EMBL" id="KAK3262684.1"/>
    </source>
</evidence>
<feature type="region of interest" description="Disordered" evidence="1">
    <location>
        <begin position="167"/>
        <end position="279"/>
    </location>
</feature>
<keyword evidence="3" id="KW-1185">Reference proteome</keyword>
<protein>
    <submittedName>
        <fullName evidence="2">Uncharacterized protein</fullName>
    </submittedName>
</protein>
<name>A0AAE0KW51_9CHLO</name>
<dbReference type="AlphaFoldDB" id="A0AAE0KW51"/>
<gene>
    <name evidence="2" type="ORF">CYMTET_28468</name>
</gene>
<feature type="compositionally biased region" description="Low complexity" evidence="1">
    <location>
        <begin position="50"/>
        <end position="70"/>
    </location>
</feature>